<evidence type="ECO:0000256" key="1">
    <source>
        <dbReference type="SAM" id="Phobius"/>
    </source>
</evidence>
<keyword evidence="1" id="KW-1133">Transmembrane helix</keyword>
<keyword evidence="1" id="KW-0812">Transmembrane</keyword>
<organism evidence="2">
    <name type="scientific">invertebrate metagenome</name>
    <dbReference type="NCBI Taxonomy" id="1711999"/>
    <lineage>
        <taxon>unclassified sequences</taxon>
        <taxon>metagenomes</taxon>
        <taxon>organismal metagenomes</taxon>
    </lineage>
</organism>
<evidence type="ECO:0000313" key="2">
    <source>
        <dbReference type="EMBL" id="VBB68876.1"/>
    </source>
</evidence>
<protein>
    <submittedName>
        <fullName evidence="2">Uncharacterized protein</fullName>
    </submittedName>
</protein>
<feature type="transmembrane region" description="Helical" evidence="1">
    <location>
        <begin position="12"/>
        <end position="33"/>
    </location>
</feature>
<sequence>MKDVLFIFAEEFGLIMYLVILGLFTLVVLRGLIRAEVCC</sequence>
<dbReference type="AlphaFoldDB" id="A0A484H4U4"/>
<proteinExistence type="predicted"/>
<accession>A0A484H4U4</accession>
<keyword evidence="1" id="KW-0472">Membrane</keyword>
<dbReference type="EMBL" id="LR026963">
    <property type="protein sequence ID" value="VBB68876.1"/>
    <property type="molecule type" value="Genomic_DNA"/>
</dbReference>
<name>A0A484H4U4_9ZZZZ</name>
<gene>
    <name evidence="2" type="ORF">RIEGSTA812A_PEG_349</name>
</gene>
<reference evidence="2" key="1">
    <citation type="submission" date="2018-10" db="EMBL/GenBank/DDBJ databases">
        <authorList>
            <person name="Gruber-Vodicka H."/>
            <person name="Jaeckle O."/>
        </authorList>
    </citation>
    <scope>NUCLEOTIDE SEQUENCE</scope>
</reference>